<evidence type="ECO:0000256" key="1">
    <source>
        <dbReference type="ARBA" id="ARBA00004123"/>
    </source>
</evidence>
<reference evidence="11" key="2">
    <citation type="submission" date="2022-06" db="UniProtKB">
        <authorList>
            <consortium name="EnsemblMetazoa"/>
        </authorList>
    </citation>
    <scope>IDENTIFICATION</scope>
</reference>
<dbReference type="GO" id="GO:0019185">
    <property type="term" value="C:snRNA-activating protein complex"/>
    <property type="evidence" value="ECO:0007669"/>
    <property type="project" value="TreeGrafter"/>
</dbReference>
<evidence type="ECO:0000256" key="4">
    <source>
        <dbReference type="ARBA" id="ARBA00023015"/>
    </source>
</evidence>
<sequence>MEFSDSLLGCYISKPINLRQFKIENAYKVDQVKMSRVTDRLVYEKLKLINSDIDLTDLPEEVKKWDEELQKYDFQDVFDSPDVLCARYVFPIYDTTSSKLQTLNVMKSDFYQTKRTKLYTPLPSFTPRGNILPGETLLITISVYYPFHWTQNQIPDEAVIPRCQKTLQFYDTQTLHDLKQGFKCENEESEISGDISKNPHKPLEFIVNSDLKHGLFYINNNLYVDSLPDRSTLMHAETMKSWASCNGHTIQNILSMDTQLLDLEVCIGQPYVYQHLGRCEHLFIFNEINIAKSNDCLGQTNYPRVISVAKEKLKNCIFCYKNIASIVMLNDDERTPLTVNHMCESCFKSYNYDHLDDKVSDFKAYRCIKWKK</sequence>
<dbReference type="GO" id="GO:0042795">
    <property type="term" value="P:snRNA transcription by RNA polymerase II"/>
    <property type="evidence" value="ECO:0007669"/>
    <property type="project" value="TreeGrafter"/>
</dbReference>
<dbReference type="PANTHER" id="PTHR13421:SF16">
    <property type="entry name" value="SNRNA-ACTIVATING PROTEIN COMPLEX SUBUNIT 3"/>
    <property type="match status" value="1"/>
</dbReference>
<dbReference type="GO" id="GO:0000978">
    <property type="term" value="F:RNA polymerase II cis-regulatory region sequence-specific DNA binding"/>
    <property type="evidence" value="ECO:0007669"/>
    <property type="project" value="TreeGrafter"/>
</dbReference>
<dbReference type="GO" id="GO:0003681">
    <property type="term" value="F:bent DNA binding"/>
    <property type="evidence" value="ECO:0007669"/>
    <property type="project" value="TreeGrafter"/>
</dbReference>
<evidence type="ECO:0000256" key="7">
    <source>
        <dbReference type="ARBA" id="ARBA00023242"/>
    </source>
</evidence>
<dbReference type="KEGG" id="api:100163449"/>
<comment type="subunit">
    <text evidence="9">Part of the SNAPc complex composed of 5 subunits: SNAPC1, SNAPC2, SNAPC3, SNAPC4 and SNAPC5. SNAPC3 interacts with SNAPC1.</text>
</comment>
<accession>A0A8R2AE10</accession>
<keyword evidence="4" id="KW-0805">Transcription regulation</keyword>
<evidence type="ECO:0000256" key="2">
    <source>
        <dbReference type="ARBA" id="ARBA00010410"/>
    </source>
</evidence>
<proteinExistence type="inferred from homology"/>
<keyword evidence="12" id="KW-1185">Reference proteome</keyword>
<evidence type="ECO:0000256" key="8">
    <source>
        <dbReference type="ARBA" id="ARBA00025193"/>
    </source>
</evidence>
<evidence type="ECO:0000313" key="12">
    <source>
        <dbReference type="Proteomes" id="UP000007819"/>
    </source>
</evidence>
<comment type="similarity">
    <text evidence="2">Belongs to the SNAPC3/SRD2 family.</text>
</comment>
<dbReference type="InterPro" id="IPR022042">
    <property type="entry name" value="snRNA-activating_su3"/>
</dbReference>
<comment type="function">
    <text evidence="8">Part of the SNAPc complex required for the transcription of both RNA polymerase II and III small-nuclear RNA genes. Binds to the proximal sequence element (PSE), a non-TATA-box basal promoter element common to these 2 types of genes. Recruits TBP and BRF2 to the U6 snRNA TATA box.</text>
</comment>
<dbReference type="AlphaFoldDB" id="A0A8R2AE10"/>
<dbReference type="OrthoDB" id="46583at2759"/>
<keyword evidence="7" id="KW-0539">Nucleus</keyword>
<evidence type="ECO:0000256" key="3">
    <source>
        <dbReference type="ARBA" id="ARBA00013634"/>
    </source>
</evidence>
<evidence type="ECO:0000256" key="5">
    <source>
        <dbReference type="ARBA" id="ARBA00023125"/>
    </source>
</evidence>
<dbReference type="GO" id="GO:0005634">
    <property type="term" value="C:nucleus"/>
    <property type="evidence" value="ECO:0007669"/>
    <property type="project" value="UniProtKB-SubCell"/>
</dbReference>
<dbReference type="Pfam" id="PF12251">
    <property type="entry name" value="SNAPC3"/>
    <property type="match status" value="1"/>
</dbReference>
<dbReference type="GO" id="GO:0001046">
    <property type="term" value="F:core promoter sequence-specific DNA binding"/>
    <property type="evidence" value="ECO:0007669"/>
    <property type="project" value="TreeGrafter"/>
</dbReference>
<dbReference type="EnsemblMetazoa" id="XM_001945723.5">
    <property type="protein sequence ID" value="XP_001945758.1"/>
    <property type="gene ID" value="LOC100163449"/>
</dbReference>
<evidence type="ECO:0000256" key="9">
    <source>
        <dbReference type="ARBA" id="ARBA00025958"/>
    </source>
</evidence>
<protein>
    <recommendedName>
        <fullName evidence="3">snRNA-activating protein complex subunit 3</fullName>
    </recommendedName>
    <alternativeName>
        <fullName evidence="10">Small nuclear RNA-activating complex polypeptide 3</fullName>
    </alternativeName>
</protein>
<dbReference type="RefSeq" id="XP_001945758.1">
    <property type="nucleotide sequence ID" value="XM_001945723.4"/>
</dbReference>
<dbReference type="GO" id="GO:0042796">
    <property type="term" value="P:snRNA transcription by RNA polymerase III"/>
    <property type="evidence" value="ECO:0007669"/>
    <property type="project" value="TreeGrafter"/>
</dbReference>
<comment type="subcellular location">
    <subcellularLocation>
        <location evidence="1">Nucleus</location>
    </subcellularLocation>
</comment>
<dbReference type="GeneID" id="100163449"/>
<organism evidence="11 12">
    <name type="scientific">Acyrthosiphon pisum</name>
    <name type="common">Pea aphid</name>
    <dbReference type="NCBI Taxonomy" id="7029"/>
    <lineage>
        <taxon>Eukaryota</taxon>
        <taxon>Metazoa</taxon>
        <taxon>Ecdysozoa</taxon>
        <taxon>Arthropoda</taxon>
        <taxon>Hexapoda</taxon>
        <taxon>Insecta</taxon>
        <taxon>Pterygota</taxon>
        <taxon>Neoptera</taxon>
        <taxon>Paraneoptera</taxon>
        <taxon>Hemiptera</taxon>
        <taxon>Sternorrhyncha</taxon>
        <taxon>Aphidomorpha</taxon>
        <taxon>Aphidoidea</taxon>
        <taxon>Aphididae</taxon>
        <taxon>Macrosiphini</taxon>
        <taxon>Acyrthosiphon</taxon>
    </lineage>
</organism>
<dbReference type="EnsemblMetazoa" id="XM_003244535.4">
    <property type="protein sequence ID" value="XP_003244583.1"/>
    <property type="gene ID" value="LOC100163449"/>
</dbReference>
<reference evidence="12" key="1">
    <citation type="submission" date="2010-06" db="EMBL/GenBank/DDBJ databases">
        <authorList>
            <person name="Jiang H."/>
            <person name="Abraham K."/>
            <person name="Ali S."/>
            <person name="Alsbrooks S.L."/>
            <person name="Anim B.N."/>
            <person name="Anosike U.S."/>
            <person name="Attaway T."/>
            <person name="Bandaranaike D.P."/>
            <person name="Battles P.K."/>
            <person name="Bell S.N."/>
            <person name="Bell A.V."/>
            <person name="Beltran B."/>
            <person name="Bickham C."/>
            <person name="Bustamante Y."/>
            <person name="Caleb T."/>
            <person name="Canada A."/>
            <person name="Cardenas V."/>
            <person name="Carter K."/>
            <person name="Chacko J."/>
            <person name="Chandrabose M.N."/>
            <person name="Chavez D."/>
            <person name="Chavez A."/>
            <person name="Chen L."/>
            <person name="Chu H.-S."/>
            <person name="Claassen K.J."/>
            <person name="Cockrell R."/>
            <person name="Collins M."/>
            <person name="Cooper J.A."/>
            <person name="Cree A."/>
            <person name="Curry S.M."/>
            <person name="Da Y."/>
            <person name="Dao M.D."/>
            <person name="Das B."/>
            <person name="Davila M.-L."/>
            <person name="Davy-Carroll L."/>
            <person name="Denson S."/>
            <person name="Dinh H."/>
            <person name="Ebong V.E."/>
            <person name="Edwards J.R."/>
            <person name="Egan A."/>
            <person name="El-Daye J."/>
            <person name="Escobedo L."/>
            <person name="Fernandez S."/>
            <person name="Fernando P.R."/>
            <person name="Flagg N."/>
            <person name="Forbes L.D."/>
            <person name="Fowler R.G."/>
            <person name="Fu Q."/>
            <person name="Gabisi R.A."/>
            <person name="Ganer J."/>
            <person name="Garbino Pronczuk A."/>
            <person name="Garcia R.M."/>
            <person name="Garner T."/>
            <person name="Garrett T.E."/>
            <person name="Gonzalez D.A."/>
            <person name="Hamid H."/>
            <person name="Hawkins E.S."/>
            <person name="Hirani K."/>
            <person name="Hogues M.E."/>
            <person name="Hollins B."/>
            <person name="Hsiao C.-H."/>
            <person name="Jabil R."/>
            <person name="James M.L."/>
            <person name="Jhangiani S.N."/>
            <person name="Johnson B."/>
            <person name="Johnson Q."/>
            <person name="Joshi V."/>
            <person name="Kalu J.B."/>
            <person name="Kam C."/>
            <person name="Kashfia A."/>
            <person name="Keebler J."/>
            <person name="Kisamo H."/>
            <person name="Kovar C.L."/>
            <person name="Lago L.A."/>
            <person name="Lai C.-Y."/>
            <person name="Laidlaw J."/>
            <person name="Lara F."/>
            <person name="Le T.-K."/>
            <person name="Lee S.L."/>
            <person name="Legall F.H."/>
            <person name="Lemon S.J."/>
            <person name="Lewis L.R."/>
            <person name="Li B."/>
            <person name="Liu Y."/>
            <person name="Liu Y.-S."/>
            <person name="Lopez J."/>
            <person name="Lozado R.J."/>
            <person name="Lu J."/>
            <person name="Madu R.C."/>
            <person name="Maheshwari M."/>
            <person name="Maheshwari R."/>
            <person name="Malloy K."/>
            <person name="Martinez E."/>
            <person name="Mathew T."/>
            <person name="Mercado I.C."/>
            <person name="Mercado C."/>
            <person name="Meyer B."/>
            <person name="Montgomery K."/>
            <person name="Morgan M.B."/>
            <person name="Munidasa M."/>
            <person name="Nazareth L.V."/>
            <person name="Nelson J."/>
            <person name="Ng B.M."/>
            <person name="Nguyen N.B."/>
            <person name="Nguyen P.Q."/>
            <person name="Nguyen T."/>
            <person name="Obregon M."/>
            <person name="Okwuonu G.O."/>
            <person name="Onwere C.G."/>
            <person name="Orozco G."/>
            <person name="Parra A."/>
            <person name="Patel S."/>
            <person name="Patil S."/>
            <person name="Perez A."/>
            <person name="Perez Y."/>
            <person name="Pham C."/>
            <person name="Primus E.L."/>
            <person name="Pu L.-L."/>
            <person name="Puazo M."/>
            <person name="Qin X."/>
            <person name="Quiroz J.B."/>
            <person name="Reese J."/>
            <person name="Richards S."/>
            <person name="Rives C.M."/>
            <person name="Robberts R."/>
            <person name="Ruiz S.J."/>
            <person name="Ruiz M.J."/>
            <person name="Santibanez J."/>
            <person name="Schneider B.W."/>
            <person name="Sisson I."/>
            <person name="Smith M."/>
            <person name="Sodergren E."/>
            <person name="Song X.-Z."/>
            <person name="Song B.B."/>
            <person name="Summersgill H."/>
            <person name="Thelus R."/>
            <person name="Thornton R.D."/>
            <person name="Trejos Z.Y."/>
            <person name="Usmani K."/>
            <person name="Vattathil S."/>
            <person name="Villasana D."/>
            <person name="Walker D.L."/>
            <person name="Wang S."/>
            <person name="Wang K."/>
            <person name="White C.S."/>
            <person name="Williams A.C."/>
            <person name="Williamson J."/>
            <person name="Wilson K."/>
            <person name="Woghiren I.O."/>
            <person name="Woodworth J.R."/>
            <person name="Worley K.C."/>
            <person name="Wright R.A."/>
            <person name="Wu W."/>
            <person name="Young L."/>
            <person name="Zhang L."/>
            <person name="Zhang J."/>
            <person name="Zhu Y."/>
            <person name="Muzny D.M."/>
            <person name="Weinstock G."/>
            <person name="Gibbs R.A."/>
        </authorList>
    </citation>
    <scope>NUCLEOTIDE SEQUENCE [LARGE SCALE GENOMIC DNA]</scope>
    <source>
        <strain evidence="12">LSR1</strain>
    </source>
</reference>
<evidence type="ECO:0000313" key="11">
    <source>
        <dbReference type="EnsemblMetazoa" id="XP_003244583.1"/>
    </source>
</evidence>
<evidence type="ECO:0000256" key="6">
    <source>
        <dbReference type="ARBA" id="ARBA00023163"/>
    </source>
</evidence>
<keyword evidence="5" id="KW-0238">DNA-binding</keyword>
<evidence type="ECO:0000256" key="10">
    <source>
        <dbReference type="ARBA" id="ARBA00029606"/>
    </source>
</evidence>
<dbReference type="GO" id="GO:0001006">
    <property type="term" value="F:RNA polymerase III type 3 promoter sequence-specific DNA binding"/>
    <property type="evidence" value="ECO:0007669"/>
    <property type="project" value="TreeGrafter"/>
</dbReference>
<name>A0A8R2AE10_ACYPI</name>
<dbReference type="Proteomes" id="UP000007819">
    <property type="component" value="Chromosome A1"/>
</dbReference>
<keyword evidence="6" id="KW-0804">Transcription</keyword>
<dbReference type="PANTHER" id="PTHR13421">
    <property type="entry name" value="SNRNA-ACTIVATING PROTEIN COMPLEX SUBUNIT 3"/>
    <property type="match status" value="1"/>
</dbReference>
<dbReference type="RefSeq" id="XP_003244583.1">
    <property type="nucleotide sequence ID" value="XM_003244535.3"/>
</dbReference>